<evidence type="ECO:0000313" key="3">
    <source>
        <dbReference type="Proteomes" id="UP000587070"/>
    </source>
</evidence>
<comment type="caution">
    <text evidence="2">The sequence shown here is derived from an EMBL/GenBank/DDBJ whole genome shotgun (WGS) entry which is preliminary data.</text>
</comment>
<dbReference type="RefSeq" id="WP_265589152.1">
    <property type="nucleotide sequence ID" value="NZ_JACIGE010000005.1"/>
</dbReference>
<proteinExistence type="predicted"/>
<feature type="region of interest" description="Disordered" evidence="1">
    <location>
        <begin position="1"/>
        <end position="42"/>
    </location>
</feature>
<dbReference type="EMBL" id="JACIGE010000005">
    <property type="protein sequence ID" value="MBB4247385.1"/>
    <property type="molecule type" value="Genomic_DNA"/>
</dbReference>
<evidence type="ECO:0000313" key="2">
    <source>
        <dbReference type="EMBL" id="MBB4247385.1"/>
    </source>
</evidence>
<protein>
    <submittedName>
        <fullName evidence="2">Uncharacterized protein</fullName>
    </submittedName>
</protein>
<keyword evidence="3" id="KW-1185">Reference proteome</keyword>
<name>A0A840G676_RHOTE</name>
<reference evidence="2 3" key="1">
    <citation type="submission" date="2020-08" db="EMBL/GenBank/DDBJ databases">
        <title>Genome sequencing of Purple Non-Sulfur Bacteria from various extreme environments.</title>
        <authorList>
            <person name="Mayer M."/>
        </authorList>
    </citation>
    <scope>NUCLEOTIDE SEQUENCE [LARGE SCALE GENOMIC DNA]</scope>
    <source>
        <strain evidence="2 3">2761</strain>
    </source>
</reference>
<dbReference type="Proteomes" id="UP000587070">
    <property type="component" value="Unassembled WGS sequence"/>
</dbReference>
<organism evidence="2 3">
    <name type="scientific">Rhodocyclus tenuis</name>
    <name type="common">Rhodospirillum tenue</name>
    <dbReference type="NCBI Taxonomy" id="1066"/>
    <lineage>
        <taxon>Bacteria</taxon>
        <taxon>Pseudomonadati</taxon>
        <taxon>Pseudomonadota</taxon>
        <taxon>Betaproteobacteria</taxon>
        <taxon>Rhodocyclales</taxon>
        <taxon>Rhodocyclaceae</taxon>
        <taxon>Rhodocyclus</taxon>
    </lineage>
</organism>
<accession>A0A840G676</accession>
<evidence type="ECO:0000256" key="1">
    <source>
        <dbReference type="SAM" id="MobiDB-lite"/>
    </source>
</evidence>
<sequence>MKLAEEKTKRNKRLFCNNRKLAASSSRREKTGMLQEKRRHLQ</sequence>
<dbReference type="AlphaFoldDB" id="A0A840G676"/>
<gene>
    <name evidence="2" type="ORF">GGD90_001756</name>
</gene>